<dbReference type="EMBL" id="QXQA01000001">
    <property type="protein sequence ID" value="RIX60106.1"/>
    <property type="molecule type" value="Genomic_DNA"/>
</dbReference>
<accession>A0A3A1VKE9</accession>
<dbReference type="SUPFAM" id="SSF101936">
    <property type="entry name" value="DNA-binding pseudobarrel domain"/>
    <property type="match status" value="1"/>
</dbReference>
<dbReference type="Pfam" id="PF09217">
    <property type="entry name" value="EcoRII-N"/>
    <property type="match status" value="1"/>
</dbReference>
<reference evidence="2 3" key="1">
    <citation type="submission" date="2018-09" db="EMBL/GenBank/DDBJ databases">
        <title>Paenibacillus aracenensis nov. sp. isolated from a cave in southern Spain.</title>
        <authorList>
            <person name="Jurado V."/>
            <person name="Gutierrez-Patricio S."/>
            <person name="Gonzalez-Pimentel J.L."/>
            <person name="Miller A.Z."/>
            <person name="Laiz L."/>
            <person name="Saiz-Jimenez C."/>
        </authorList>
    </citation>
    <scope>NUCLEOTIDE SEQUENCE [LARGE SCALE GENOMIC DNA]</scope>
    <source>
        <strain evidence="2 3">DSM 22867</strain>
    </source>
</reference>
<dbReference type="RefSeq" id="WP_119597481.1">
    <property type="nucleotide sequence ID" value="NZ_QXQA01000001.1"/>
</dbReference>
<proteinExistence type="predicted"/>
<dbReference type="GO" id="GO:0003677">
    <property type="term" value="F:DNA binding"/>
    <property type="evidence" value="ECO:0007669"/>
    <property type="project" value="InterPro"/>
</dbReference>
<organism evidence="2 3">
    <name type="scientific">Paenibacillus nanensis</name>
    <dbReference type="NCBI Taxonomy" id="393251"/>
    <lineage>
        <taxon>Bacteria</taxon>
        <taxon>Bacillati</taxon>
        <taxon>Bacillota</taxon>
        <taxon>Bacilli</taxon>
        <taxon>Bacillales</taxon>
        <taxon>Paenibacillaceae</taxon>
        <taxon>Paenibacillus</taxon>
    </lineage>
</organism>
<dbReference type="SMART" id="SM01019">
    <property type="entry name" value="B3"/>
    <property type="match status" value="1"/>
</dbReference>
<sequence>MDNSSQNVVAIKKILSANDTGKTGGHQGGMLIPKTVLSFFPDLGNGVKNPRYKLRFRDEEGNVWTFNFIYYNNKFFSEKGKRNEYRLTGMTRFIKENNLQPNDSIILERNSSMELCIKYERSQVQESDNSECMSILKLGSSWKVVNL</sequence>
<dbReference type="OrthoDB" id="9797574at2"/>
<evidence type="ECO:0000313" key="2">
    <source>
        <dbReference type="EMBL" id="RIX60106.1"/>
    </source>
</evidence>
<feature type="domain" description="TF-B3" evidence="1">
    <location>
        <begin position="11"/>
        <end position="123"/>
    </location>
</feature>
<dbReference type="InterPro" id="IPR023372">
    <property type="entry name" value="Rest_endonuc_II_EcoRII_N"/>
</dbReference>
<dbReference type="AlphaFoldDB" id="A0A3A1VKE9"/>
<dbReference type="InterPro" id="IPR015300">
    <property type="entry name" value="DNA-bd_pseudobarrel_sf"/>
</dbReference>
<evidence type="ECO:0000259" key="1">
    <source>
        <dbReference type="SMART" id="SM01019"/>
    </source>
</evidence>
<dbReference type="Gene3D" id="2.40.330.10">
    <property type="entry name" value="DNA-binding pseudobarrel domain"/>
    <property type="match status" value="1"/>
</dbReference>
<gene>
    <name evidence="2" type="ORF">D3P08_00500</name>
</gene>
<evidence type="ECO:0000313" key="3">
    <source>
        <dbReference type="Proteomes" id="UP000266482"/>
    </source>
</evidence>
<protein>
    <recommendedName>
        <fullName evidence="1">TF-B3 domain-containing protein</fullName>
    </recommendedName>
</protein>
<dbReference type="InterPro" id="IPR003340">
    <property type="entry name" value="B3_DNA-bd"/>
</dbReference>
<name>A0A3A1VKE9_9BACL</name>
<comment type="caution">
    <text evidence="2">The sequence shown here is derived from an EMBL/GenBank/DDBJ whole genome shotgun (WGS) entry which is preliminary data.</text>
</comment>
<dbReference type="Proteomes" id="UP000266482">
    <property type="component" value="Unassembled WGS sequence"/>
</dbReference>
<keyword evidence="3" id="KW-1185">Reference proteome</keyword>